<organism evidence="3 4">
    <name type="scientific">Streptomyces hyaluromycini</name>
    <dbReference type="NCBI Taxonomy" id="1377993"/>
    <lineage>
        <taxon>Bacteria</taxon>
        <taxon>Bacillati</taxon>
        <taxon>Actinomycetota</taxon>
        <taxon>Actinomycetes</taxon>
        <taxon>Kitasatosporales</taxon>
        <taxon>Streptomycetaceae</taxon>
        <taxon>Streptomyces</taxon>
    </lineage>
</organism>
<gene>
    <name evidence="3" type="ORF">ABT404_23760</name>
</gene>
<feature type="domain" description="SnoaL-like" evidence="2">
    <location>
        <begin position="53"/>
        <end position="148"/>
    </location>
</feature>
<keyword evidence="3" id="KW-0378">Hydrolase</keyword>
<dbReference type="InterPro" id="IPR037401">
    <property type="entry name" value="SnoaL-like"/>
</dbReference>
<keyword evidence="4" id="KW-1185">Reference proteome</keyword>
<dbReference type="GO" id="GO:0016787">
    <property type="term" value="F:hydrolase activity"/>
    <property type="evidence" value="ECO:0007669"/>
    <property type="project" value="UniProtKB-KW"/>
</dbReference>
<feature type="signal peptide" evidence="1">
    <location>
        <begin position="1"/>
        <end position="33"/>
    </location>
</feature>
<dbReference type="InterPro" id="IPR032710">
    <property type="entry name" value="NTF2-like_dom_sf"/>
</dbReference>
<comment type="caution">
    <text evidence="3">The sequence shown here is derived from an EMBL/GenBank/DDBJ whole genome shotgun (WGS) entry which is preliminary data.</text>
</comment>
<dbReference type="InterPro" id="IPR006311">
    <property type="entry name" value="TAT_signal"/>
</dbReference>
<dbReference type="Gene3D" id="3.10.450.50">
    <property type="match status" value="1"/>
</dbReference>
<dbReference type="RefSeq" id="WP_350783533.1">
    <property type="nucleotide sequence ID" value="NZ_JBEPEK010000177.1"/>
</dbReference>
<evidence type="ECO:0000313" key="4">
    <source>
        <dbReference type="Proteomes" id="UP001474181"/>
    </source>
</evidence>
<dbReference type="EMBL" id="JBEPEK010000177">
    <property type="protein sequence ID" value="MER7182464.1"/>
    <property type="molecule type" value="Genomic_DNA"/>
</dbReference>
<dbReference type="PROSITE" id="PS51318">
    <property type="entry name" value="TAT"/>
    <property type="match status" value="1"/>
</dbReference>
<evidence type="ECO:0000313" key="3">
    <source>
        <dbReference type="EMBL" id="MER7182464.1"/>
    </source>
</evidence>
<keyword evidence="1" id="KW-0732">Signal</keyword>
<reference evidence="3 4" key="1">
    <citation type="submission" date="2024-06" db="EMBL/GenBank/DDBJ databases">
        <title>The Natural Products Discovery Center: Release of the First 8490 Sequenced Strains for Exploring Actinobacteria Biosynthetic Diversity.</title>
        <authorList>
            <person name="Kalkreuter E."/>
            <person name="Kautsar S.A."/>
            <person name="Yang D."/>
            <person name="Bader C.D."/>
            <person name="Teijaro C.N."/>
            <person name="Fluegel L."/>
            <person name="Davis C.M."/>
            <person name="Simpson J.R."/>
            <person name="Lauterbach L."/>
            <person name="Steele A.D."/>
            <person name="Gui C."/>
            <person name="Meng S."/>
            <person name="Li G."/>
            <person name="Viehrig K."/>
            <person name="Ye F."/>
            <person name="Su P."/>
            <person name="Kiefer A.F."/>
            <person name="Nichols A."/>
            <person name="Cepeda A.J."/>
            <person name="Yan W."/>
            <person name="Fan B."/>
            <person name="Jiang Y."/>
            <person name="Adhikari A."/>
            <person name="Zheng C.-J."/>
            <person name="Schuster L."/>
            <person name="Cowan T.M."/>
            <person name="Smanski M.J."/>
            <person name="Chevrette M.G."/>
            <person name="De Carvalho L.P.S."/>
            <person name="Shen B."/>
        </authorList>
    </citation>
    <scope>NUCLEOTIDE SEQUENCE [LARGE SCALE GENOMIC DNA]</scope>
    <source>
        <strain evidence="3 4">NPDC000234</strain>
    </source>
</reference>
<accession>A0ABV1X0C6</accession>
<feature type="chain" id="PRO_5047222348" evidence="1">
    <location>
        <begin position="34"/>
        <end position="173"/>
    </location>
</feature>
<dbReference type="Proteomes" id="UP001474181">
    <property type="component" value="Unassembled WGS sequence"/>
</dbReference>
<proteinExistence type="predicted"/>
<protein>
    <submittedName>
        <fullName evidence="3">Limonene-1,2-epoxide hydrolase family protein</fullName>
    </submittedName>
</protein>
<sequence>MDIRSTRRGLFRAAGGASLGAIGLVTAGGPASAAPPLPETGGALEPGPGTALVQRFCAAWSNLDAAELAAFFAEDATYQNVPLPGVIAGRDAIQQALAEQIRILQYTTLNIQKAVSWRNTVIATRVDSYRYTNADHDVDLPIVGVFELTPDFRQFTSWVDYFDLGQSEFGTAT</sequence>
<dbReference type="Pfam" id="PF12680">
    <property type="entry name" value="SnoaL_2"/>
    <property type="match status" value="1"/>
</dbReference>
<dbReference type="SUPFAM" id="SSF54427">
    <property type="entry name" value="NTF2-like"/>
    <property type="match status" value="1"/>
</dbReference>
<evidence type="ECO:0000256" key="1">
    <source>
        <dbReference type="SAM" id="SignalP"/>
    </source>
</evidence>
<name>A0ABV1X0C6_9ACTN</name>
<evidence type="ECO:0000259" key="2">
    <source>
        <dbReference type="Pfam" id="PF12680"/>
    </source>
</evidence>